<accession>A0A3B1BJB3</accession>
<dbReference type="PANTHER" id="PTHR35335">
    <property type="entry name" value="UPF0716 PROTEIN FXSA"/>
    <property type="match status" value="1"/>
</dbReference>
<dbReference type="AlphaFoldDB" id="A0A3B1BJB3"/>
<dbReference type="GO" id="GO:0016020">
    <property type="term" value="C:membrane"/>
    <property type="evidence" value="ECO:0007669"/>
    <property type="project" value="InterPro"/>
</dbReference>
<name>A0A3B1BJB3_9ZZZZ</name>
<evidence type="ECO:0000313" key="2">
    <source>
        <dbReference type="EMBL" id="VAX18069.1"/>
    </source>
</evidence>
<dbReference type="PANTHER" id="PTHR35335:SF1">
    <property type="entry name" value="UPF0716 PROTEIN FXSA"/>
    <property type="match status" value="1"/>
</dbReference>
<evidence type="ECO:0008006" key="3">
    <source>
        <dbReference type="Google" id="ProtNLM"/>
    </source>
</evidence>
<dbReference type="EMBL" id="UOGB01000098">
    <property type="protein sequence ID" value="VAX18069.1"/>
    <property type="molecule type" value="Genomic_DNA"/>
</dbReference>
<feature type="transmembrane region" description="Helical" evidence="1">
    <location>
        <begin position="6"/>
        <end position="23"/>
    </location>
</feature>
<feature type="transmembrane region" description="Helical" evidence="1">
    <location>
        <begin position="35"/>
        <end position="55"/>
    </location>
</feature>
<reference evidence="2" key="1">
    <citation type="submission" date="2018-06" db="EMBL/GenBank/DDBJ databases">
        <authorList>
            <person name="Zhirakovskaya E."/>
        </authorList>
    </citation>
    <scope>NUCLEOTIDE SEQUENCE</scope>
</reference>
<dbReference type="InterPro" id="IPR007313">
    <property type="entry name" value="FxsA"/>
</dbReference>
<keyword evidence="1" id="KW-1133">Transmembrane helix</keyword>
<protein>
    <recommendedName>
        <fullName evidence="3">FxsA protein</fullName>
    </recommendedName>
</protein>
<organism evidence="2">
    <name type="scientific">hydrothermal vent metagenome</name>
    <dbReference type="NCBI Taxonomy" id="652676"/>
    <lineage>
        <taxon>unclassified sequences</taxon>
        <taxon>metagenomes</taxon>
        <taxon>ecological metagenomes</taxon>
    </lineage>
</organism>
<proteinExistence type="predicted"/>
<dbReference type="NCBIfam" id="NF008528">
    <property type="entry name" value="PRK11463.1-2"/>
    <property type="match status" value="1"/>
</dbReference>
<evidence type="ECO:0000256" key="1">
    <source>
        <dbReference type="SAM" id="Phobius"/>
    </source>
</evidence>
<keyword evidence="1" id="KW-0472">Membrane</keyword>
<keyword evidence="1" id="KW-0812">Transmembrane</keyword>
<feature type="transmembrane region" description="Helical" evidence="1">
    <location>
        <begin position="75"/>
        <end position="103"/>
    </location>
</feature>
<sequence>MLFKLFALFVVTPFIELAILIKLGEVMGFAPTFSLVIFTGALGAWLAHSQGLKVIREFNATMERAEMPTDPLIEGLLVIIGGALLLTPGLLTDIMGFTLVIPFSRKKIKGFIKTRIQSKINISVNTAGPGGFYYTSSGHTSYKAGDSKHDKDDNDVIDI</sequence>
<dbReference type="Pfam" id="PF04186">
    <property type="entry name" value="FxsA"/>
    <property type="match status" value="1"/>
</dbReference>
<gene>
    <name evidence="2" type="ORF">MNBD_NITROSPINAE03-885</name>
</gene>